<evidence type="ECO:0000256" key="4">
    <source>
        <dbReference type="ARBA" id="ARBA00022679"/>
    </source>
</evidence>
<accession>A0A239N519</accession>
<gene>
    <name evidence="7" type="ORF">SAMN05421812_107221</name>
</gene>
<evidence type="ECO:0000313" key="7">
    <source>
        <dbReference type="EMBL" id="SNT49554.1"/>
    </source>
</evidence>
<protein>
    <recommendedName>
        <fullName evidence="2">histidine kinase</fullName>
        <ecNumber evidence="2">2.7.13.3</ecNumber>
    </recommendedName>
</protein>
<sequence length="138" mass="14575">MAADELGQPDRAGWEPVDLAQVARDVLDARVSDGIRVDATLEPAVVHGDPRLLASLVANLVDNALRHNSGPHVPLAEISRLFQPFQRRPAGQVDGHGLGLAIVRTIATAHRATLSATARTEGGLTVAVAFGPCHRPMT</sequence>
<proteinExistence type="predicted"/>
<keyword evidence="4" id="KW-0808">Transferase</keyword>
<dbReference type="SMART" id="SM00387">
    <property type="entry name" value="HATPase_c"/>
    <property type="match status" value="1"/>
</dbReference>
<feature type="domain" description="Histidine kinase/HSP90-like ATPase" evidence="6">
    <location>
        <begin position="48"/>
        <end position="134"/>
    </location>
</feature>
<evidence type="ECO:0000313" key="8">
    <source>
        <dbReference type="Proteomes" id="UP000198362"/>
    </source>
</evidence>
<organism evidence="7 8">
    <name type="scientific">Asanoa hainanensis</name>
    <dbReference type="NCBI Taxonomy" id="560556"/>
    <lineage>
        <taxon>Bacteria</taxon>
        <taxon>Bacillati</taxon>
        <taxon>Actinomycetota</taxon>
        <taxon>Actinomycetes</taxon>
        <taxon>Micromonosporales</taxon>
        <taxon>Micromonosporaceae</taxon>
        <taxon>Asanoa</taxon>
    </lineage>
</organism>
<evidence type="ECO:0000256" key="2">
    <source>
        <dbReference type="ARBA" id="ARBA00012438"/>
    </source>
</evidence>
<dbReference type="AlphaFoldDB" id="A0A239N519"/>
<dbReference type="SUPFAM" id="SSF55874">
    <property type="entry name" value="ATPase domain of HSP90 chaperone/DNA topoisomerase II/histidine kinase"/>
    <property type="match status" value="1"/>
</dbReference>
<dbReference type="CDD" id="cd00075">
    <property type="entry name" value="HATPase"/>
    <property type="match status" value="1"/>
</dbReference>
<dbReference type="EMBL" id="FZPH01000007">
    <property type="protein sequence ID" value="SNT49554.1"/>
    <property type="molecule type" value="Genomic_DNA"/>
</dbReference>
<dbReference type="Pfam" id="PF02518">
    <property type="entry name" value="HATPase_c"/>
    <property type="match status" value="1"/>
</dbReference>
<dbReference type="EC" id="2.7.13.3" evidence="2"/>
<evidence type="ECO:0000256" key="3">
    <source>
        <dbReference type="ARBA" id="ARBA00022553"/>
    </source>
</evidence>
<evidence type="ECO:0000256" key="5">
    <source>
        <dbReference type="ARBA" id="ARBA00022777"/>
    </source>
</evidence>
<name>A0A239N519_9ACTN</name>
<dbReference type="InterPro" id="IPR003594">
    <property type="entry name" value="HATPase_dom"/>
</dbReference>
<reference evidence="7 8" key="1">
    <citation type="submission" date="2017-06" db="EMBL/GenBank/DDBJ databases">
        <authorList>
            <person name="Kim H.J."/>
            <person name="Triplett B.A."/>
        </authorList>
    </citation>
    <scope>NUCLEOTIDE SEQUENCE [LARGE SCALE GENOMIC DNA]</scope>
    <source>
        <strain evidence="7 8">CGMCC 4.5593</strain>
    </source>
</reference>
<dbReference type="Gene3D" id="3.30.565.10">
    <property type="entry name" value="Histidine kinase-like ATPase, C-terminal domain"/>
    <property type="match status" value="2"/>
</dbReference>
<dbReference type="InterPro" id="IPR050428">
    <property type="entry name" value="TCS_sensor_his_kinase"/>
</dbReference>
<dbReference type="GO" id="GO:0004673">
    <property type="term" value="F:protein histidine kinase activity"/>
    <property type="evidence" value="ECO:0007669"/>
    <property type="project" value="UniProtKB-EC"/>
</dbReference>
<dbReference type="PANTHER" id="PTHR45436:SF5">
    <property type="entry name" value="SENSOR HISTIDINE KINASE TRCS"/>
    <property type="match status" value="1"/>
</dbReference>
<comment type="catalytic activity">
    <reaction evidence="1">
        <text>ATP + protein L-histidine = ADP + protein N-phospho-L-histidine.</text>
        <dbReference type="EC" id="2.7.13.3"/>
    </reaction>
</comment>
<keyword evidence="5 7" id="KW-0418">Kinase</keyword>
<evidence type="ECO:0000259" key="6">
    <source>
        <dbReference type="SMART" id="SM00387"/>
    </source>
</evidence>
<evidence type="ECO:0000256" key="1">
    <source>
        <dbReference type="ARBA" id="ARBA00000085"/>
    </source>
</evidence>
<keyword evidence="8" id="KW-1185">Reference proteome</keyword>
<dbReference type="PANTHER" id="PTHR45436">
    <property type="entry name" value="SENSOR HISTIDINE KINASE YKOH"/>
    <property type="match status" value="1"/>
</dbReference>
<dbReference type="InterPro" id="IPR036890">
    <property type="entry name" value="HATPase_C_sf"/>
</dbReference>
<dbReference type="Proteomes" id="UP000198362">
    <property type="component" value="Unassembled WGS sequence"/>
</dbReference>
<keyword evidence="3" id="KW-0597">Phosphoprotein</keyword>